<dbReference type="OrthoDB" id="2371796at2759"/>
<reference evidence="1" key="1">
    <citation type="submission" date="2021-06" db="EMBL/GenBank/DDBJ databases">
        <authorList>
            <person name="Kallberg Y."/>
            <person name="Tangrot J."/>
            <person name="Rosling A."/>
        </authorList>
    </citation>
    <scope>NUCLEOTIDE SEQUENCE</scope>
    <source>
        <strain evidence="1">FL130A</strain>
    </source>
</reference>
<dbReference type="Gene3D" id="3.80.10.10">
    <property type="entry name" value="Ribonuclease Inhibitor"/>
    <property type="match status" value="1"/>
</dbReference>
<name>A0A9N8Z9R7_9GLOM</name>
<comment type="caution">
    <text evidence="1">The sequence shown here is derived from an EMBL/GenBank/DDBJ whole genome shotgun (WGS) entry which is preliminary data.</text>
</comment>
<accession>A0A9N8Z9R7</accession>
<keyword evidence="2" id="KW-1185">Reference proteome</keyword>
<dbReference type="InterPro" id="IPR032675">
    <property type="entry name" value="LRR_dom_sf"/>
</dbReference>
<dbReference type="AlphaFoldDB" id="A0A9N8Z9R7"/>
<organism evidence="1 2">
    <name type="scientific">Ambispora leptoticha</name>
    <dbReference type="NCBI Taxonomy" id="144679"/>
    <lineage>
        <taxon>Eukaryota</taxon>
        <taxon>Fungi</taxon>
        <taxon>Fungi incertae sedis</taxon>
        <taxon>Mucoromycota</taxon>
        <taxon>Glomeromycotina</taxon>
        <taxon>Glomeromycetes</taxon>
        <taxon>Archaeosporales</taxon>
        <taxon>Ambisporaceae</taxon>
        <taxon>Ambispora</taxon>
    </lineage>
</organism>
<gene>
    <name evidence="1" type="ORF">ALEPTO_LOCUS2387</name>
</gene>
<sequence>MELGSIFQLLPTEIRQEIFKNFDLGTLFNFLRLNRQSCREIVPILWAEPFRDAPIMLESKTSSYVQLQKVVNVYAGSFPNSTWADLRAYGISRPRTTRAPTFNYASFLRIYEPSSIFVAAGAWLKHKTNNPTERQLIRRRALSIALCRLFLAEATAIKAVFYDLYEDPEFVRSIFLEVQAKNGLFKNINQLSLIGITDNNEDMNFLEGLAETCHFIRGITLVMDDLKGNTSKVISNLVSRQNSLQWIRIIFGFLPSLKMILDSLKYCSDTLRSVEFHDTNLDVFNNENVINGLFACENLICLDFCDCIGLEQQPWVEMAKCFKKLELLRIILRLTDPIPVPFIKQIIEASRNHLQYLQVGFSDLADCYYDDTKYTKEIVDFIRMNPPPNLRGIVLEGLNTPDALTLLATCKKLEHISLNVLNSQNLFSVLKERVPPTLKSLEIVCPYSGINRDSNPNADEEFRDFLDATQNHLKFLSIHDIEFVNYHINLAVKYRIKMINIPASIEKQSINKVVAVYVLDYNWPYYSNAMLLNVSSLGNKQLEHGRKLIVERNLSQNARLKAQNVTSVFVTPTPGIINCTLHVYPESVVLN</sequence>
<evidence type="ECO:0000313" key="2">
    <source>
        <dbReference type="Proteomes" id="UP000789508"/>
    </source>
</evidence>
<dbReference type="EMBL" id="CAJVPS010000343">
    <property type="protein sequence ID" value="CAG8478941.1"/>
    <property type="molecule type" value="Genomic_DNA"/>
</dbReference>
<protein>
    <submittedName>
        <fullName evidence="1">3107_t:CDS:1</fullName>
    </submittedName>
</protein>
<proteinExistence type="predicted"/>
<evidence type="ECO:0000313" key="1">
    <source>
        <dbReference type="EMBL" id="CAG8478941.1"/>
    </source>
</evidence>
<dbReference type="SUPFAM" id="SSF52047">
    <property type="entry name" value="RNI-like"/>
    <property type="match status" value="1"/>
</dbReference>
<dbReference type="Proteomes" id="UP000789508">
    <property type="component" value="Unassembled WGS sequence"/>
</dbReference>